<dbReference type="AlphaFoldDB" id="A0A7U6LA50"/>
<keyword evidence="1" id="KW-1133">Transmembrane helix</keyword>
<accession>A0A7U6LA50</accession>
<proteinExistence type="predicted"/>
<name>A0A7U6LA50_9FUSO</name>
<organism evidence="2 3">
    <name type="scientific">Leptotrichia wadei</name>
    <dbReference type="NCBI Taxonomy" id="157687"/>
    <lineage>
        <taxon>Bacteria</taxon>
        <taxon>Fusobacteriati</taxon>
        <taxon>Fusobacteriota</taxon>
        <taxon>Fusobacteriia</taxon>
        <taxon>Fusobacteriales</taxon>
        <taxon>Leptotrichiaceae</taxon>
        <taxon>Leptotrichia</taxon>
    </lineage>
</organism>
<gene>
    <name evidence="2" type="ORF">JCM16777_0828</name>
</gene>
<keyword evidence="1" id="KW-0472">Membrane</keyword>
<evidence type="ECO:0000313" key="3">
    <source>
        <dbReference type="Proteomes" id="UP000321943"/>
    </source>
</evidence>
<evidence type="ECO:0000256" key="1">
    <source>
        <dbReference type="SAM" id="Phobius"/>
    </source>
</evidence>
<sequence>MLKKIETILLANFGLLIYILFWKINININKLTNMFIINVVIIIFLF</sequence>
<protein>
    <submittedName>
        <fullName evidence="2">Uncharacterized protein</fullName>
    </submittedName>
</protein>
<evidence type="ECO:0000313" key="2">
    <source>
        <dbReference type="EMBL" id="BBM42579.2"/>
    </source>
</evidence>
<dbReference type="Proteomes" id="UP000321943">
    <property type="component" value="Chromosome"/>
</dbReference>
<feature type="transmembrane region" description="Helical" evidence="1">
    <location>
        <begin position="7"/>
        <end position="24"/>
    </location>
</feature>
<dbReference type="KEGG" id="lwd:JCM16777_0828"/>
<reference evidence="2 3" key="1">
    <citation type="submission" date="2019-07" db="EMBL/GenBank/DDBJ databases">
        <title>Complete Genome Sequence of Leptotrichia wadei Strain JCM16777.</title>
        <authorList>
            <person name="Watanabe S."/>
            <person name="Cui L."/>
        </authorList>
    </citation>
    <scope>NUCLEOTIDE SEQUENCE [LARGE SCALE GENOMIC DNA]</scope>
    <source>
        <strain evidence="2 3">JCM16777</strain>
    </source>
</reference>
<keyword evidence="1" id="KW-0812">Transmembrane</keyword>
<dbReference type="EMBL" id="AP019829">
    <property type="protein sequence ID" value="BBM42579.2"/>
    <property type="molecule type" value="Genomic_DNA"/>
</dbReference>